<protein>
    <submittedName>
        <fullName evidence="1">Uncharacterized protein</fullName>
    </submittedName>
</protein>
<evidence type="ECO:0000313" key="1">
    <source>
        <dbReference type="EMBL" id="KAJ8728057.1"/>
    </source>
</evidence>
<name>A0ACC2QZG5_9NEOP</name>
<reference evidence="1" key="1">
    <citation type="submission" date="2023-03" db="EMBL/GenBank/DDBJ databases">
        <title>Chromosome-level genomes of two armyworms, Mythimna separata and Mythimna loreyi, provide insights into the biosynthesis and reception of sex pheromones.</title>
        <authorList>
            <person name="Zhao H."/>
        </authorList>
    </citation>
    <scope>NUCLEOTIDE SEQUENCE</scope>
    <source>
        <strain evidence="1">BeijingLab</strain>
    </source>
</reference>
<dbReference type="EMBL" id="CM056785">
    <property type="protein sequence ID" value="KAJ8728057.1"/>
    <property type="molecule type" value="Genomic_DNA"/>
</dbReference>
<accession>A0ACC2QZG5</accession>
<gene>
    <name evidence="1" type="ORF">PYW08_016442</name>
</gene>
<organism evidence="1 2">
    <name type="scientific">Mythimna loreyi</name>
    <dbReference type="NCBI Taxonomy" id="667449"/>
    <lineage>
        <taxon>Eukaryota</taxon>
        <taxon>Metazoa</taxon>
        <taxon>Ecdysozoa</taxon>
        <taxon>Arthropoda</taxon>
        <taxon>Hexapoda</taxon>
        <taxon>Insecta</taxon>
        <taxon>Pterygota</taxon>
        <taxon>Neoptera</taxon>
        <taxon>Endopterygota</taxon>
        <taxon>Lepidoptera</taxon>
        <taxon>Glossata</taxon>
        <taxon>Ditrysia</taxon>
        <taxon>Noctuoidea</taxon>
        <taxon>Noctuidae</taxon>
        <taxon>Noctuinae</taxon>
        <taxon>Hadenini</taxon>
        <taxon>Mythimna</taxon>
    </lineage>
</organism>
<proteinExistence type="predicted"/>
<keyword evidence="2" id="KW-1185">Reference proteome</keyword>
<dbReference type="Proteomes" id="UP001231649">
    <property type="component" value="Chromosome 9"/>
</dbReference>
<sequence length="899" mass="97645">MPQKTCCIPSCTSSLSTGAVLHAFPNPSSESDKFHTWVVNAGLAGEDDDYIFRNRRICRLHFEEIYYYPKNRLSKLAVPTLHLSGAPLAPASSRPEPIVFDYIQPTASTSSYSGVVLSAPLSSASSKPEAMVVDDIQPTASTSSYSNYITSIARKPSVIPVPYKLQPTTTKMCNTDAFKSNQLKCSEIELYKSVAKMQVELNRCKKAKAGLVQSPGFKGLRLVPKLTARHVIPNLIPKMKVKYATQVFSKTVSVAMGFTAEIGRIPKESTETAEVLLFFDRLFDSVNGNFNNPIDFDVPKNRGYLPVPPICKSLWTCSVEAAVEYCRIVWDLFPEGKLVRFVVSDNTAHMLNTWAVAQQNLTHLLNGLCLVGPVRRGAGGDVEGLVAAIEALAEPSPDQTSRPNERHFQNRGRVICITSARDNDSIKNLKDIAHNTIVQINKKATLAQPASTSESSSTTPPTLVIHYCHIVIINVTPENAETRVTNQPLTEIAGGQIGVEVIVSRASALANLLGRLVLPHYKLATTTVTGIPMKEEQNASSSANYDVEIIHALDAHAGLRASQTPAEALESVVLRWWTPRGAEGGASGCCGSLWRVTPADVASRPSACLVNFLLNGRSVTLEVPRKGGGRSASHVLAAQGGELWIGALGGRTPYDDPPALSEGAGGRVTDYRIKEFGALMQQNRLYPLRGAGANGRARARLQRHTTYWPLTISSTLIFNLGSVLEPLTRLVVQETLTDEEVDTCRNVLLSLLAMESRHEFPTTQLPSNMRGKSSGRREEQWRQVWAELEALVRAHAAAPQHRALLRVLLDCRAHNNHPADGESRATVIRATTDSPLSPVGAGNGGSSNGSDVWAPRNVLDALLGAPRPARRPDFAGRMAAGTRVATLYPQLQQDVEAPH</sequence>
<evidence type="ECO:0000313" key="2">
    <source>
        <dbReference type="Proteomes" id="UP001231649"/>
    </source>
</evidence>
<comment type="caution">
    <text evidence="1">The sequence shown here is derived from an EMBL/GenBank/DDBJ whole genome shotgun (WGS) entry which is preliminary data.</text>
</comment>